<name>G3HVN6_CRIGR</name>
<gene>
    <name evidence="1" type="ORF">I79_015026</name>
</gene>
<dbReference type="EMBL" id="JH000783">
    <property type="protein sequence ID" value="EGW01198.1"/>
    <property type="molecule type" value="Genomic_DNA"/>
</dbReference>
<protein>
    <submittedName>
        <fullName evidence="1">Uncharacterized protein</fullName>
    </submittedName>
</protein>
<dbReference type="Proteomes" id="UP000001075">
    <property type="component" value="Unassembled WGS sequence"/>
</dbReference>
<reference evidence="2" key="1">
    <citation type="journal article" date="2011" name="Nat. Biotechnol.">
        <title>The genomic sequence of the Chinese hamster ovary (CHO)-K1 cell line.</title>
        <authorList>
            <person name="Xu X."/>
            <person name="Nagarajan H."/>
            <person name="Lewis N.E."/>
            <person name="Pan S."/>
            <person name="Cai Z."/>
            <person name="Liu X."/>
            <person name="Chen W."/>
            <person name="Xie M."/>
            <person name="Wang W."/>
            <person name="Hammond S."/>
            <person name="Andersen M.R."/>
            <person name="Neff N."/>
            <person name="Passarelli B."/>
            <person name="Koh W."/>
            <person name="Fan H.C."/>
            <person name="Wang J."/>
            <person name="Gui Y."/>
            <person name="Lee K.H."/>
            <person name="Betenbaugh M.J."/>
            <person name="Quake S.R."/>
            <person name="Famili I."/>
            <person name="Palsson B.O."/>
            <person name="Wang J."/>
        </authorList>
    </citation>
    <scope>NUCLEOTIDE SEQUENCE [LARGE SCALE GENOMIC DNA]</scope>
    <source>
        <strain evidence="2">CHO K1 cell line</strain>
    </source>
</reference>
<evidence type="ECO:0000313" key="1">
    <source>
        <dbReference type="EMBL" id="EGW01198.1"/>
    </source>
</evidence>
<dbReference type="InParanoid" id="G3HVN6"/>
<organism evidence="1 2">
    <name type="scientific">Cricetulus griseus</name>
    <name type="common">Chinese hamster</name>
    <name type="synonym">Cricetulus barabensis griseus</name>
    <dbReference type="NCBI Taxonomy" id="10029"/>
    <lineage>
        <taxon>Eukaryota</taxon>
        <taxon>Metazoa</taxon>
        <taxon>Chordata</taxon>
        <taxon>Craniata</taxon>
        <taxon>Vertebrata</taxon>
        <taxon>Euteleostomi</taxon>
        <taxon>Mammalia</taxon>
        <taxon>Eutheria</taxon>
        <taxon>Euarchontoglires</taxon>
        <taxon>Glires</taxon>
        <taxon>Rodentia</taxon>
        <taxon>Myomorpha</taxon>
        <taxon>Muroidea</taxon>
        <taxon>Cricetidae</taxon>
        <taxon>Cricetinae</taxon>
        <taxon>Cricetulus</taxon>
    </lineage>
</organism>
<evidence type="ECO:0000313" key="2">
    <source>
        <dbReference type="Proteomes" id="UP000001075"/>
    </source>
</evidence>
<proteinExistence type="predicted"/>
<sequence length="77" mass="8830">MKSNFKCVWATPSILPTQTPLTMQGILDQTTSLKLPEPQMIINQHGQTLYLGMCGTQPNFMSYHMLLELQEMQEKLM</sequence>
<dbReference type="GlyGen" id="G3HVN6">
    <property type="glycosylation" value="1 site"/>
</dbReference>
<dbReference type="AlphaFoldDB" id="G3HVN6"/>
<accession>G3HVN6</accession>